<reference evidence="1 2" key="1">
    <citation type="submission" date="2019-03" db="EMBL/GenBank/DDBJ databases">
        <title>Genomics of glacier-inhabiting Cryobacterium strains.</title>
        <authorList>
            <person name="Liu Q."/>
            <person name="Xin Y.-H."/>
        </authorList>
    </citation>
    <scope>NUCLEOTIDE SEQUENCE [LARGE SCALE GENOMIC DNA]</scope>
    <source>
        <strain evidence="1 2">Hh4</strain>
    </source>
</reference>
<evidence type="ECO:0000313" key="1">
    <source>
        <dbReference type="EMBL" id="TFD74471.1"/>
    </source>
</evidence>
<dbReference type="Proteomes" id="UP000298313">
    <property type="component" value="Unassembled WGS sequence"/>
</dbReference>
<comment type="caution">
    <text evidence="1">The sequence shown here is derived from an EMBL/GenBank/DDBJ whole genome shotgun (WGS) entry which is preliminary data.</text>
</comment>
<organism evidence="1 2">
    <name type="scientific">Cryobacterium fucosi</name>
    <dbReference type="NCBI Taxonomy" id="1259157"/>
    <lineage>
        <taxon>Bacteria</taxon>
        <taxon>Bacillati</taxon>
        <taxon>Actinomycetota</taxon>
        <taxon>Actinomycetes</taxon>
        <taxon>Micrococcales</taxon>
        <taxon>Microbacteriaceae</taxon>
        <taxon>Cryobacterium</taxon>
    </lineage>
</organism>
<sequence>MTDIGSVVGSDVLDTVSARHGGLIPAAALRESGLNSHAVEALVRGGSLVRPRRGIYVPGDAWRSADPDERYRLFVRASAAVAARPMVVSHQSAASLHGLPVIGRWPRTVHVLDPDASGGSTARHRTSHRGAPAAQVRMIGGVLVTSLARTLVDVAASTSFLTGVVMIDHALRVDRERVASAARSGILLPAALTKAHLFAELANVNPRFGARQADRAIEFGNGLSANGGESLSRVRIFQLGFEVPELQAPFLNIDGNDYWVDYFWRRIRKIGEFDGKHKYTRGRVLAGRDPGEVVWQEKRREDALRRHSDSFDRWDWDTAFSPALFHRFLNEHGVPRA</sequence>
<evidence type="ECO:0008006" key="3">
    <source>
        <dbReference type="Google" id="ProtNLM"/>
    </source>
</evidence>
<dbReference type="AlphaFoldDB" id="A0A4R9B4E5"/>
<dbReference type="RefSeq" id="WP_134524539.1">
    <property type="nucleotide sequence ID" value="NZ_SOHH01000092.1"/>
</dbReference>
<accession>A0A4R9B4E5</accession>
<protein>
    <recommendedName>
        <fullName evidence="3">Type IV toxin-antitoxin system AbiEi family antitoxin domain-containing protein</fullName>
    </recommendedName>
</protein>
<proteinExistence type="predicted"/>
<dbReference type="OrthoDB" id="5517693at2"/>
<name>A0A4R9B4E5_9MICO</name>
<gene>
    <name evidence="1" type="ORF">E3T48_13370</name>
</gene>
<evidence type="ECO:0000313" key="2">
    <source>
        <dbReference type="Proteomes" id="UP000298313"/>
    </source>
</evidence>
<dbReference type="EMBL" id="SOHH01000092">
    <property type="protein sequence ID" value="TFD74471.1"/>
    <property type="molecule type" value="Genomic_DNA"/>
</dbReference>
<keyword evidence="2" id="KW-1185">Reference proteome</keyword>